<dbReference type="EMBL" id="CAJVRL010000093">
    <property type="protein sequence ID" value="CAG8959876.1"/>
    <property type="molecule type" value="Genomic_DNA"/>
</dbReference>
<dbReference type="AlphaFoldDB" id="A0A9N9L4H1"/>
<dbReference type="InterPro" id="IPR003593">
    <property type="entry name" value="AAA+_ATPase"/>
</dbReference>
<evidence type="ECO:0000313" key="2">
    <source>
        <dbReference type="EMBL" id="CAG8959876.1"/>
    </source>
</evidence>
<evidence type="ECO:0000259" key="1">
    <source>
        <dbReference type="SMART" id="SM00382"/>
    </source>
</evidence>
<evidence type="ECO:0000313" key="3">
    <source>
        <dbReference type="Proteomes" id="UP000696280"/>
    </source>
</evidence>
<comment type="caution">
    <text evidence="2">The sequence shown here is derived from an EMBL/GenBank/DDBJ whole genome shotgun (WGS) entry which is preliminary data.</text>
</comment>
<accession>A0A9N9L4H1</accession>
<dbReference type="GO" id="GO:0005524">
    <property type="term" value="F:ATP binding"/>
    <property type="evidence" value="ECO:0007669"/>
    <property type="project" value="InterPro"/>
</dbReference>
<dbReference type="Proteomes" id="UP000696280">
    <property type="component" value="Unassembled WGS sequence"/>
</dbReference>
<dbReference type="GO" id="GO:0016887">
    <property type="term" value="F:ATP hydrolysis activity"/>
    <property type="evidence" value="ECO:0007669"/>
    <property type="project" value="InterPro"/>
</dbReference>
<keyword evidence="3" id="KW-1185">Reference proteome</keyword>
<dbReference type="SUPFAM" id="SSF52540">
    <property type="entry name" value="P-loop containing nucleoside triphosphate hydrolases"/>
    <property type="match status" value="1"/>
</dbReference>
<dbReference type="Pfam" id="PF00004">
    <property type="entry name" value="AAA"/>
    <property type="match status" value="1"/>
</dbReference>
<dbReference type="OrthoDB" id="10042665at2759"/>
<dbReference type="CDD" id="cd19481">
    <property type="entry name" value="RecA-like_protease"/>
    <property type="match status" value="1"/>
</dbReference>
<proteinExistence type="predicted"/>
<dbReference type="SMART" id="SM00382">
    <property type="entry name" value="AAA"/>
    <property type="match status" value="1"/>
</dbReference>
<dbReference type="InterPro" id="IPR027417">
    <property type="entry name" value="P-loop_NTPase"/>
</dbReference>
<dbReference type="PANTHER" id="PTHR46411:SF4">
    <property type="entry name" value="AAA+ ATPASE DOMAIN-CONTAINING PROTEIN"/>
    <property type="match status" value="1"/>
</dbReference>
<dbReference type="PANTHER" id="PTHR46411">
    <property type="entry name" value="FAMILY ATPASE, PUTATIVE-RELATED"/>
    <property type="match status" value="1"/>
</dbReference>
<dbReference type="InterPro" id="IPR056599">
    <property type="entry name" value="AAA_lid_fung"/>
</dbReference>
<reference evidence="2" key="1">
    <citation type="submission" date="2021-07" db="EMBL/GenBank/DDBJ databases">
        <authorList>
            <person name="Durling M."/>
        </authorList>
    </citation>
    <scope>NUCLEOTIDE SEQUENCE</scope>
</reference>
<sequence>MASKTPLSGNQAEEGSKYVLIDGKESTAGTVQTSNSEQTASKDAKDCPEIVYKVQYKDFSGEIKGTKILDAPYKLKKTAYADGGTPIIEILYSVAVWFPSIYKRGEGNKTLEKAEQKDEDGNDAFDEKSMEEKELIIHSELIIKALREIVDYYPGQSLLGDTISIKEPFSILVHHRKELQEYKENCDDAETFHHISVLQKYLEDNLGDKILAEDQRYMKPTPVATFEMLWMLFKPGMDVYATIDDQKGGFVVQSCAPTSDNVKYGQVAPLKVTMWYLDFDGRVVGRRRHEVTIAPYDGEREITSLKVFPSIFLDSNPELSPRKKLEERGEKFYELLKGKQMDYKGYSMVADKKPKRFHEGRVVVDQGSFYTYAEWAETSVHPAPNFDVDDDNSGILADLHYDCSCDECMDKRRAASVNTKWGTYENIDPRETPDLRKREDGTEDRHRYFLFPRRIMGFDLKSKKWQALDVDCCREPKIKTEAITNLVLPSDKQELIKALVHKYSSSRNKKNNKPEATWSADPIPNKGEGQIFLLHGPPGAGKTFTAECVAEFTSRPLLSLTCGDIGTDEVTVEDSLSKWFKLAEIWGAVMLIDEADVYLERREVNELTRNGLVSVFLRAMEYYRGILFLTTNRVGHFDPAFFSRIHVYIGYKPLDAEGRKRIWLQFFQKLETERGDEVNVKAGAKRYILSDDVLKDIDWNGREIRNAFQTAVALAEYEAMQKVSSRESVDKDRLGEDKKPLEIELRQDHFEKVVEMSDNFKKYLATVSEENKGDRGDDSLL</sequence>
<dbReference type="InterPro" id="IPR054289">
    <property type="entry name" value="DUF7025"/>
</dbReference>
<feature type="domain" description="AAA+ ATPase" evidence="1">
    <location>
        <begin position="528"/>
        <end position="654"/>
    </location>
</feature>
<protein>
    <recommendedName>
        <fullName evidence="1">AAA+ ATPase domain-containing protein</fullName>
    </recommendedName>
</protein>
<gene>
    <name evidence="2" type="ORF">HYFRA_00013148</name>
</gene>
<dbReference type="Pfam" id="PF22942">
    <property type="entry name" value="DUF7025"/>
    <property type="match status" value="1"/>
</dbReference>
<organism evidence="2 3">
    <name type="scientific">Hymenoscyphus fraxineus</name>
    <dbReference type="NCBI Taxonomy" id="746836"/>
    <lineage>
        <taxon>Eukaryota</taxon>
        <taxon>Fungi</taxon>
        <taxon>Dikarya</taxon>
        <taxon>Ascomycota</taxon>
        <taxon>Pezizomycotina</taxon>
        <taxon>Leotiomycetes</taxon>
        <taxon>Helotiales</taxon>
        <taxon>Helotiaceae</taxon>
        <taxon>Hymenoscyphus</taxon>
    </lineage>
</organism>
<dbReference type="InterPro" id="IPR003959">
    <property type="entry name" value="ATPase_AAA_core"/>
</dbReference>
<dbReference type="Pfam" id="PF23232">
    <property type="entry name" value="AAA_lid_13"/>
    <property type="match status" value="1"/>
</dbReference>
<name>A0A9N9L4H1_9HELO</name>
<dbReference type="Gene3D" id="3.40.50.300">
    <property type="entry name" value="P-loop containing nucleotide triphosphate hydrolases"/>
    <property type="match status" value="1"/>
</dbReference>